<dbReference type="AlphaFoldDB" id="A0A5E8B750"/>
<dbReference type="Pfam" id="PF17242">
    <property type="entry name" value="DUF5315"/>
    <property type="match status" value="1"/>
</dbReference>
<name>A0A5E8B750_9ASCO</name>
<proteinExistence type="predicted"/>
<evidence type="ECO:0000313" key="2">
    <source>
        <dbReference type="EMBL" id="VVT47470.1"/>
    </source>
</evidence>
<evidence type="ECO:0000256" key="1">
    <source>
        <dbReference type="SAM" id="MobiDB-lite"/>
    </source>
</evidence>
<sequence length="223" mass="25344">MNSDSEPDSPKPYYLYTPNNGKSQYKTGERLFPVETGDSLIRNSRLIPTSTHNSYFQPSAVANGASRPGSIMTMPPIQPQQTQATVQALQQQYGISSVKPVVDQHDRMWAELDVLDEVEVAANETEANTSFFGEMHAKVLADLQISQLELIKSMSLGDKRIDKGQYQSLWEQNDIESLRNNLFNQQHFDSIYKHVSKTIEKLDIVAEKMKEIDNESQEMWKSN</sequence>
<gene>
    <name evidence="2" type="ORF">SAPINGB_P001727</name>
</gene>
<feature type="region of interest" description="Disordered" evidence="1">
    <location>
        <begin position="1"/>
        <end position="22"/>
    </location>
</feature>
<accession>A0A5E8B750</accession>
<dbReference type="Proteomes" id="UP000398389">
    <property type="component" value="Unassembled WGS sequence"/>
</dbReference>
<protein>
    <submittedName>
        <fullName evidence="2">Uncharacterized protein</fullName>
    </submittedName>
</protein>
<dbReference type="EMBL" id="CABVLU010000001">
    <property type="protein sequence ID" value="VVT47470.1"/>
    <property type="molecule type" value="Genomic_DNA"/>
</dbReference>
<dbReference type="OrthoDB" id="4065597at2759"/>
<keyword evidence="3" id="KW-1185">Reference proteome</keyword>
<dbReference type="RefSeq" id="XP_031852339.1">
    <property type="nucleotide sequence ID" value="XM_031996448.1"/>
</dbReference>
<dbReference type="GeneID" id="43580548"/>
<organism evidence="2 3">
    <name type="scientific">Magnusiomyces paraingens</name>
    <dbReference type="NCBI Taxonomy" id="2606893"/>
    <lineage>
        <taxon>Eukaryota</taxon>
        <taxon>Fungi</taxon>
        <taxon>Dikarya</taxon>
        <taxon>Ascomycota</taxon>
        <taxon>Saccharomycotina</taxon>
        <taxon>Dipodascomycetes</taxon>
        <taxon>Dipodascales</taxon>
        <taxon>Dipodascaceae</taxon>
        <taxon>Magnusiomyces</taxon>
    </lineage>
</organism>
<evidence type="ECO:0000313" key="3">
    <source>
        <dbReference type="Proteomes" id="UP000398389"/>
    </source>
</evidence>
<reference evidence="2 3" key="1">
    <citation type="submission" date="2019-09" db="EMBL/GenBank/DDBJ databases">
        <authorList>
            <person name="Brejova B."/>
        </authorList>
    </citation>
    <scope>NUCLEOTIDE SEQUENCE [LARGE SCALE GENOMIC DNA]</scope>
</reference>